<name>A0A0V1GV75_9BILA</name>
<organism evidence="1 2">
    <name type="scientific">Trichinella zimbabwensis</name>
    <dbReference type="NCBI Taxonomy" id="268475"/>
    <lineage>
        <taxon>Eukaryota</taxon>
        <taxon>Metazoa</taxon>
        <taxon>Ecdysozoa</taxon>
        <taxon>Nematoda</taxon>
        <taxon>Enoplea</taxon>
        <taxon>Dorylaimia</taxon>
        <taxon>Trichinellida</taxon>
        <taxon>Trichinellidae</taxon>
        <taxon>Trichinella</taxon>
    </lineage>
</organism>
<evidence type="ECO:0000313" key="2">
    <source>
        <dbReference type="Proteomes" id="UP000055024"/>
    </source>
</evidence>
<gene>
    <name evidence="1" type="ORF">T11_17566</name>
</gene>
<evidence type="ECO:0000313" key="1">
    <source>
        <dbReference type="EMBL" id="KRZ02236.1"/>
    </source>
</evidence>
<proteinExistence type="predicted"/>
<keyword evidence="2" id="KW-1185">Reference proteome</keyword>
<dbReference type="EMBL" id="JYDP01000237">
    <property type="protein sequence ID" value="KRZ02236.1"/>
    <property type="molecule type" value="Genomic_DNA"/>
</dbReference>
<comment type="caution">
    <text evidence="1">The sequence shown here is derived from an EMBL/GenBank/DDBJ whole genome shotgun (WGS) entry which is preliminary data.</text>
</comment>
<protein>
    <submittedName>
        <fullName evidence="1">Uncharacterized protein</fullName>
    </submittedName>
</protein>
<sequence length="63" mass="7510">MSDEARSRTPTQYVTLLRRVEYHTNGILKEFREVEALRINPEKKSSTTHYETLDKFKQHEITS</sequence>
<accession>A0A0V1GV75</accession>
<dbReference type="AlphaFoldDB" id="A0A0V1GV75"/>
<reference evidence="1 2" key="1">
    <citation type="submission" date="2015-01" db="EMBL/GenBank/DDBJ databases">
        <title>Evolution of Trichinella species and genotypes.</title>
        <authorList>
            <person name="Korhonen P.K."/>
            <person name="Edoardo P."/>
            <person name="Giuseppe L.R."/>
            <person name="Gasser R.B."/>
        </authorList>
    </citation>
    <scope>NUCLEOTIDE SEQUENCE [LARGE SCALE GENOMIC DNA]</scope>
    <source>
        <strain evidence="1">ISS1029</strain>
    </source>
</reference>
<dbReference type="Proteomes" id="UP000055024">
    <property type="component" value="Unassembled WGS sequence"/>
</dbReference>